<dbReference type="AlphaFoldDB" id="A0A1I0VV12"/>
<evidence type="ECO:0000313" key="1">
    <source>
        <dbReference type="EMBL" id="SFA79887.1"/>
    </source>
</evidence>
<dbReference type="EMBL" id="FOKI01000003">
    <property type="protein sequence ID" value="SFA79887.1"/>
    <property type="molecule type" value="Genomic_DNA"/>
</dbReference>
<proteinExistence type="predicted"/>
<accession>A0A1I0VV12</accession>
<gene>
    <name evidence="1" type="ORF">SAMN04488528_100332</name>
</gene>
<reference evidence="1 2" key="1">
    <citation type="submission" date="2016-10" db="EMBL/GenBank/DDBJ databases">
        <authorList>
            <person name="de Groot N.N."/>
        </authorList>
    </citation>
    <scope>NUCLEOTIDE SEQUENCE [LARGE SCALE GENOMIC DNA]</scope>
    <source>
        <strain evidence="1 2">DSM 12271</strain>
    </source>
</reference>
<dbReference type="OrthoDB" id="292317at2"/>
<evidence type="ECO:0000313" key="2">
    <source>
        <dbReference type="Proteomes" id="UP000198619"/>
    </source>
</evidence>
<dbReference type="RefSeq" id="WP_090038539.1">
    <property type="nucleotide sequence ID" value="NZ_FOKI01000003.1"/>
</dbReference>
<organism evidence="1 2">
    <name type="scientific">Clostridium frigidicarnis</name>
    <dbReference type="NCBI Taxonomy" id="84698"/>
    <lineage>
        <taxon>Bacteria</taxon>
        <taxon>Bacillati</taxon>
        <taxon>Bacillota</taxon>
        <taxon>Clostridia</taxon>
        <taxon>Eubacteriales</taxon>
        <taxon>Clostridiaceae</taxon>
        <taxon>Clostridium</taxon>
    </lineage>
</organism>
<name>A0A1I0VV12_9CLOT</name>
<sequence>MSENILDYFGNKLMKEVRDETISSLDMIIDGKMKGITAQQVREKISTFNEEQLMTIKWLIPKITDLSLHNLLMMIEQNDDIKVMVSDNDIKEDSDGLEGELYTEDGWISRFSKERYEEI</sequence>
<dbReference type="Proteomes" id="UP000198619">
    <property type="component" value="Unassembled WGS sequence"/>
</dbReference>
<protein>
    <submittedName>
        <fullName evidence="1">Uncharacterized protein</fullName>
    </submittedName>
</protein>
<keyword evidence="2" id="KW-1185">Reference proteome</keyword>